<dbReference type="SUPFAM" id="SSF52343">
    <property type="entry name" value="Ferredoxin reductase-like, C-terminal NADP-linked domain"/>
    <property type="match status" value="1"/>
</dbReference>
<reference evidence="10 11" key="1">
    <citation type="submission" date="2016-09" db="EMBL/GenBank/DDBJ databases">
        <title>Pseudonocardia autotrophica DSM535, a candidate organism with high potential of specific P450 cytochromes.</title>
        <authorList>
            <person name="Grumaz C."/>
            <person name="Vainshtein Y."/>
            <person name="Kirstahler P."/>
            <person name="Sohn K."/>
        </authorList>
    </citation>
    <scope>NUCLEOTIDE SEQUENCE [LARGE SCALE GENOMIC DNA]</scope>
    <source>
        <strain evidence="10 11">DSM 535</strain>
    </source>
</reference>
<dbReference type="PANTHER" id="PTHR47354:SF1">
    <property type="entry name" value="CARNITINE MONOOXYGENASE REDUCTASE SUBUNIT"/>
    <property type="match status" value="1"/>
</dbReference>
<protein>
    <submittedName>
        <fullName evidence="10">Phenoxybenzoate dioxygenase subunit beta</fullName>
        <ecNumber evidence="10">1.-.-.-</ecNumber>
    </submittedName>
</protein>
<dbReference type="InterPro" id="IPR001041">
    <property type="entry name" value="2Fe-2S_ferredoxin-type"/>
</dbReference>
<dbReference type="InterPro" id="IPR017938">
    <property type="entry name" value="Riboflavin_synthase-like_b-brl"/>
</dbReference>
<dbReference type="STRING" id="2074.BG845_00935"/>
<accession>A0A1Y2N785</accession>
<feature type="domain" description="2Fe-2S ferredoxin-type" evidence="8">
    <location>
        <begin position="243"/>
        <end position="333"/>
    </location>
</feature>
<feature type="domain" description="FAD-binding FR-type" evidence="9">
    <location>
        <begin position="15"/>
        <end position="116"/>
    </location>
</feature>
<dbReference type="PANTHER" id="PTHR47354">
    <property type="entry name" value="NADH OXIDOREDUCTASE HCR"/>
    <property type="match status" value="1"/>
</dbReference>
<comment type="cofactor">
    <cofactor evidence="1">
        <name>FAD</name>
        <dbReference type="ChEBI" id="CHEBI:57692"/>
    </cofactor>
</comment>
<keyword evidence="3" id="KW-0001">2Fe-2S</keyword>
<dbReference type="Gene3D" id="3.10.20.30">
    <property type="match status" value="1"/>
</dbReference>
<dbReference type="Pfam" id="PF00111">
    <property type="entry name" value="Fer2"/>
    <property type="match status" value="1"/>
</dbReference>
<evidence type="ECO:0000313" key="10">
    <source>
        <dbReference type="EMBL" id="OSY43330.1"/>
    </source>
</evidence>
<dbReference type="InterPro" id="IPR050415">
    <property type="entry name" value="MRET"/>
</dbReference>
<dbReference type="AlphaFoldDB" id="A0A1Y2N785"/>
<keyword evidence="11" id="KW-1185">Reference proteome</keyword>
<evidence type="ECO:0000256" key="2">
    <source>
        <dbReference type="ARBA" id="ARBA00022630"/>
    </source>
</evidence>
<name>A0A1Y2N785_PSEAH</name>
<evidence type="ECO:0000256" key="5">
    <source>
        <dbReference type="ARBA" id="ARBA00023002"/>
    </source>
</evidence>
<dbReference type="PROSITE" id="PS00197">
    <property type="entry name" value="2FE2S_FER_1"/>
    <property type="match status" value="1"/>
</dbReference>
<dbReference type="InterPro" id="IPR012675">
    <property type="entry name" value="Beta-grasp_dom_sf"/>
</dbReference>
<dbReference type="InterPro" id="IPR039261">
    <property type="entry name" value="FNR_nucleotide-bd"/>
</dbReference>
<evidence type="ECO:0000259" key="9">
    <source>
        <dbReference type="PROSITE" id="PS51384"/>
    </source>
</evidence>
<dbReference type="GO" id="GO:0051213">
    <property type="term" value="F:dioxygenase activity"/>
    <property type="evidence" value="ECO:0007669"/>
    <property type="project" value="UniProtKB-KW"/>
</dbReference>
<keyword evidence="7" id="KW-0411">Iron-sulfur</keyword>
<evidence type="ECO:0000256" key="1">
    <source>
        <dbReference type="ARBA" id="ARBA00001974"/>
    </source>
</evidence>
<dbReference type="InterPro" id="IPR017927">
    <property type="entry name" value="FAD-bd_FR_type"/>
</dbReference>
<dbReference type="EC" id="1.-.-.-" evidence="10"/>
<dbReference type="Gene3D" id="2.40.30.10">
    <property type="entry name" value="Translation factors"/>
    <property type="match status" value="1"/>
</dbReference>
<dbReference type="Proteomes" id="UP000194360">
    <property type="component" value="Unassembled WGS sequence"/>
</dbReference>
<keyword evidence="4" id="KW-0479">Metal-binding</keyword>
<dbReference type="EMBL" id="MIGB01000003">
    <property type="protein sequence ID" value="OSY43330.1"/>
    <property type="molecule type" value="Genomic_DNA"/>
</dbReference>
<sequence>MTVQQAAGRIGEAPAGSIGTVVRDVVPVADGVVAIELVPDGGGPLPAWEPGAHIDLLLGPDLVRQYSLCGDPDDPRSWWIAVLLRPDGGGGSRRVHALRPGDRVPVRGPRNAFRLHPAPHYVFVAGGIGITPIRPMVAAAVRAGAGWTLHYGGRSRTTMAFAGELARYGAQVRLHPEDEHGPLDPDAVVAGAPPGALVYCCGPAGLIDAMTATTAGTAGTAGTTAGTLHVERFTAAPAADPAADAAFDVECRASGITVRVPPGVSVLDALEEAGGVIVNSSCRDGVCGTCETGVLAGDPDHRDTVLDDAERAAGEVMMVCVSRSIGPRLVLDI</sequence>
<dbReference type="InterPro" id="IPR006058">
    <property type="entry name" value="2Fe2S_fd_BS"/>
</dbReference>
<evidence type="ECO:0000313" key="11">
    <source>
        <dbReference type="Proteomes" id="UP000194360"/>
    </source>
</evidence>
<gene>
    <name evidence="10" type="primary">pobB_1</name>
    <name evidence="10" type="ORF">BG845_00935</name>
</gene>
<dbReference type="SUPFAM" id="SSF63380">
    <property type="entry name" value="Riboflavin synthase domain-like"/>
    <property type="match status" value="1"/>
</dbReference>
<dbReference type="Gene3D" id="3.40.50.80">
    <property type="entry name" value="Nucleotide-binding domain of ferredoxin-NADP reductase (FNR) module"/>
    <property type="match status" value="1"/>
</dbReference>
<dbReference type="GO" id="GO:0046872">
    <property type="term" value="F:metal ion binding"/>
    <property type="evidence" value="ECO:0007669"/>
    <property type="project" value="UniProtKB-KW"/>
</dbReference>
<keyword evidence="10" id="KW-0223">Dioxygenase</keyword>
<dbReference type="PRINTS" id="PR00409">
    <property type="entry name" value="PHDIOXRDTASE"/>
</dbReference>
<comment type="caution">
    <text evidence="10">The sequence shown here is derived from an EMBL/GenBank/DDBJ whole genome shotgun (WGS) entry which is preliminary data.</text>
</comment>
<dbReference type="SUPFAM" id="SSF54292">
    <property type="entry name" value="2Fe-2S ferredoxin-like"/>
    <property type="match status" value="1"/>
</dbReference>
<dbReference type="CDD" id="cd06185">
    <property type="entry name" value="PDR_like"/>
    <property type="match status" value="1"/>
</dbReference>
<keyword evidence="6" id="KW-0408">Iron</keyword>
<dbReference type="CDD" id="cd00207">
    <property type="entry name" value="fer2"/>
    <property type="match status" value="1"/>
</dbReference>
<dbReference type="PROSITE" id="PS51384">
    <property type="entry name" value="FAD_FR"/>
    <property type="match status" value="1"/>
</dbReference>
<dbReference type="PROSITE" id="PS51085">
    <property type="entry name" value="2FE2S_FER_2"/>
    <property type="match status" value="1"/>
</dbReference>
<evidence type="ECO:0000256" key="4">
    <source>
        <dbReference type="ARBA" id="ARBA00022723"/>
    </source>
</evidence>
<keyword evidence="2" id="KW-0285">Flavoprotein</keyword>
<evidence type="ECO:0000259" key="8">
    <source>
        <dbReference type="PROSITE" id="PS51085"/>
    </source>
</evidence>
<evidence type="ECO:0000256" key="7">
    <source>
        <dbReference type="ARBA" id="ARBA00023014"/>
    </source>
</evidence>
<dbReference type="InterPro" id="IPR036010">
    <property type="entry name" value="2Fe-2S_ferredoxin-like_sf"/>
</dbReference>
<proteinExistence type="predicted"/>
<evidence type="ECO:0000256" key="3">
    <source>
        <dbReference type="ARBA" id="ARBA00022714"/>
    </source>
</evidence>
<evidence type="ECO:0000256" key="6">
    <source>
        <dbReference type="ARBA" id="ARBA00023004"/>
    </source>
</evidence>
<organism evidence="10 11">
    <name type="scientific">Pseudonocardia autotrophica</name>
    <name type="common">Amycolata autotrophica</name>
    <name type="synonym">Nocardia autotrophica</name>
    <dbReference type="NCBI Taxonomy" id="2074"/>
    <lineage>
        <taxon>Bacteria</taxon>
        <taxon>Bacillati</taxon>
        <taxon>Actinomycetota</taxon>
        <taxon>Actinomycetes</taxon>
        <taxon>Pseudonocardiales</taxon>
        <taxon>Pseudonocardiaceae</taxon>
        <taxon>Pseudonocardia</taxon>
    </lineage>
</organism>
<dbReference type="GO" id="GO:0051537">
    <property type="term" value="F:2 iron, 2 sulfur cluster binding"/>
    <property type="evidence" value="ECO:0007669"/>
    <property type="project" value="UniProtKB-KW"/>
</dbReference>
<keyword evidence="5 10" id="KW-0560">Oxidoreductase</keyword>